<reference evidence="1" key="1">
    <citation type="journal article" date="2020" name="mSystems">
        <title>Genome- and Community-Level Interaction Insights into Carbon Utilization and Element Cycling Functions of Hydrothermarchaeota in Hydrothermal Sediment.</title>
        <authorList>
            <person name="Zhou Z."/>
            <person name="Liu Y."/>
            <person name="Xu W."/>
            <person name="Pan J."/>
            <person name="Luo Z.H."/>
            <person name="Li M."/>
        </authorList>
    </citation>
    <scope>NUCLEOTIDE SEQUENCE [LARGE SCALE GENOMIC DNA]</scope>
    <source>
        <strain evidence="1">SpSt-640</strain>
    </source>
</reference>
<evidence type="ECO:0000313" key="1">
    <source>
        <dbReference type="EMBL" id="HGQ76798.1"/>
    </source>
</evidence>
<comment type="caution">
    <text evidence="1">The sequence shown here is derived from an EMBL/GenBank/DDBJ whole genome shotgun (WGS) entry which is preliminary data.</text>
</comment>
<proteinExistence type="predicted"/>
<sequence>MLSKVVLKLRILVVCLLILNALSFGAEFYFNTKDGMGITGSSDSISYLLGFPYSEVGFRLPLDENRTIFLSTFGGYDFGKSTYFLKLSSDFQVDNIIVSLPFELTTKIVETNEPTETGRFNVGLSASINFGNINFSVLAYYSALYLFYDPAFNVNIPTVYTDNIFRSSLNVKVSYIQPTFSISLGYFASLRWLSYRSSFITGENSPYIEARVKVRF</sequence>
<protein>
    <submittedName>
        <fullName evidence="1">Uncharacterized protein</fullName>
    </submittedName>
</protein>
<accession>A0A7V4FFN8</accession>
<dbReference type="EMBL" id="DTBH01000058">
    <property type="protein sequence ID" value="HGQ76798.1"/>
    <property type="molecule type" value="Genomic_DNA"/>
</dbReference>
<name>A0A7V4FFN8_FERPE</name>
<organism evidence="1">
    <name type="scientific">Fervidobacterium pennivorans</name>
    <dbReference type="NCBI Taxonomy" id="93466"/>
    <lineage>
        <taxon>Bacteria</taxon>
        <taxon>Thermotogati</taxon>
        <taxon>Thermotogota</taxon>
        <taxon>Thermotogae</taxon>
        <taxon>Thermotogales</taxon>
        <taxon>Fervidobacteriaceae</taxon>
        <taxon>Fervidobacterium</taxon>
    </lineage>
</organism>
<dbReference type="AlphaFoldDB" id="A0A7V4FFN8"/>
<gene>
    <name evidence="1" type="ORF">ENU12_02510</name>
</gene>